<dbReference type="EMBL" id="CAHIKZ030004450">
    <property type="protein sequence ID" value="CAE1310824.1"/>
    <property type="molecule type" value="Genomic_DNA"/>
</dbReference>
<evidence type="ECO:0000313" key="2">
    <source>
        <dbReference type="EMBL" id="CAE1310824.1"/>
    </source>
</evidence>
<evidence type="ECO:0000313" key="3">
    <source>
        <dbReference type="Proteomes" id="UP000597762"/>
    </source>
</evidence>
<keyword evidence="1" id="KW-0472">Membrane</keyword>
<proteinExistence type="predicted"/>
<dbReference type="AlphaFoldDB" id="A0A812E089"/>
<keyword evidence="3" id="KW-1185">Reference proteome</keyword>
<accession>A0A812E089</accession>
<dbReference type="Proteomes" id="UP000597762">
    <property type="component" value="Unassembled WGS sequence"/>
</dbReference>
<feature type="transmembrane region" description="Helical" evidence="1">
    <location>
        <begin position="6"/>
        <end position="32"/>
    </location>
</feature>
<protein>
    <submittedName>
        <fullName evidence="2">Uncharacterized protein</fullName>
    </submittedName>
</protein>
<organism evidence="2 3">
    <name type="scientific">Acanthosepion pharaonis</name>
    <name type="common">Pharaoh cuttlefish</name>
    <name type="synonym">Sepia pharaonis</name>
    <dbReference type="NCBI Taxonomy" id="158019"/>
    <lineage>
        <taxon>Eukaryota</taxon>
        <taxon>Metazoa</taxon>
        <taxon>Spiralia</taxon>
        <taxon>Lophotrochozoa</taxon>
        <taxon>Mollusca</taxon>
        <taxon>Cephalopoda</taxon>
        <taxon>Coleoidea</taxon>
        <taxon>Decapodiformes</taxon>
        <taxon>Sepiida</taxon>
        <taxon>Sepiina</taxon>
        <taxon>Sepiidae</taxon>
        <taxon>Acanthosepion</taxon>
    </lineage>
</organism>
<comment type="caution">
    <text evidence="2">The sequence shown here is derived from an EMBL/GenBank/DDBJ whole genome shotgun (WGS) entry which is preliminary data.</text>
</comment>
<sequence>MFILPIIFMSSLGTLFSFMFPLEFLITLFSSFDSSSFSFFSFSFIRWFIAQTLRLISVFLPLFFIAINPSFFSFFLLIYWIYAGLHTSFFSLFTLIFLIFVVLNPSFFSLFLLIHWIFVALNPSLFSLFLLIHWIFVALNPSFFSFNSLDLC</sequence>
<reference evidence="2" key="1">
    <citation type="submission" date="2021-01" db="EMBL/GenBank/DDBJ databases">
        <authorList>
            <person name="Li R."/>
            <person name="Bekaert M."/>
        </authorList>
    </citation>
    <scope>NUCLEOTIDE SEQUENCE</scope>
    <source>
        <strain evidence="2">Farmed</strain>
    </source>
</reference>
<feature type="transmembrane region" description="Helical" evidence="1">
    <location>
        <begin position="110"/>
        <end position="136"/>
    </location>
</feature>
<feature type="transmembrane region" description="Helical" evidence="1">
    <location>
        <begin position="79"/>
        <end position="103"/>
    </location>
</feature>
<feature type="transmembrane region" description="Helical" evidence="1">
    <location>
        <begin position="44"/>
        <end position="67"/>
    </location>
</feature>
<keyword evidence="1" id="KW-0812">Transmembrane</keyword>
<evidence type="ECO:0000256" key="1">
    <source>
        <dbReference type="SAM" id="Phobius"/>
    </source>
</evidence>
<gene>
    <name evidence="2" type="ORF">SPHA_62335</name>
</gene>
<keyword evidence="1" id="KW-1133">Transmembrane helix</keyword>
<name>A0A812E089_ACAPH</name>